<protein>
    <submittedName>
        <fullName evidence="1">Sulfur carrier protein ThiS</fullName>
    </submittedName>
</protein>
<dbReference type="PANTHER" id="PTHR34472">
    <property type="entry name" value="SULFUR CARRIER PROTEIN THIS"/>
    <property type="match status" value="1"/>
</dbReference>
<evidence type="ECO:0000313" key="2">
    <source>
        <dbReference type="Proteomes" id="UP000242915"/>
    </source>
</evidence>
<organism evidence="1 2">
    <name type="scientific">Pseudomonas segetis</name>
    <dbReference type="NCBI Taxonomy" id="298908"/>
    <lineage>
        <taxon>Bacteria</taxon>
        <taxon>Pseudomonadati</taxon>
        <taxon>Pseudomonadota</taxon>
        <taxon>Gammaproteobacteria</taxon>
        <taxon>Pseudomonadales</taxon>
        <taxon>Pseudomonadaceae</taxon>
        <taxon>Pseudomonas</taxon>
    </lineage>
</organism>
<gene>
    <name evidence="1" type="ORF">SAMN05216255_1722</name>
</gene>
<dbReference type="Gene3D" id="3.10.20.30">
    <property type="match status" value="1"/>
</dbReference>
<keyword evidence="2" id="KW-1185">Reference proteome</keyword>
<dbReference type="NCBIfam" id="TIGR01683">
    <property type="entry name" value="thiS"/>
    <property type="match status" value="1"/>
</dbReference>
<evidence type="ECO:0000313" key="1">
    <source>
        <dbReference type="EMBL" id="SNS19701.1"/>
    </source>
</evidence>
<sequence length="67" mass="7280">MIEVTINGEVQQLPANLSLGQWLADQGLGNRRLAVELNRQVIPRSQFPALYLQSGDNLEIVHAIGGG</sequence>
<accession>A0A239CJ25</accession>
<dbReference type="InterPro" id="IPR016155">
    <property type="entry name" value="Mopterin_synth/thiamin_S_b"/>
</dbReference>
<dbReference type="EMBL" id="FZOG01000002">
    <property type="protein sequence ID" value="SNS19701.1"/>
    <property type="molecule type" value="Genomic_DNA"/>
</dbReference>
<dbReference type="InterPro" id="IPR012675">
    <property type="entry name" value="Beta-grasp_dom_sf"/>
</dbReference>
<dbReference type="AlphaFoldDB" id="A0A239CJ25"/>
<name>A0A239CJ25_9PSED</name>
<dbReference type="InterPro" id="IPR003749">
    <property type="entry name" value="ThiS/MoaD-like"/>
</dbReference>
<dbReference type="InterPro" id="IPR010035">
    <property type="entry name" value="Thi_S"/>
</dbReference>
<dbReference type="Pfam" id="PF02597">
    <property type="entry name" value="ThiS"/>
    <property type="match status" value="1"/>
</dbReference>
<dbReference type="Proteomes" id="UP000242915">
    <property type="component" value="Unassembled WGS sequence"/>
</dbReference>
<dbReference type="CDD" id="cd00565">
    <property type="entry name" value="Ubl_ThiS"/>
    <property type="match status" value="1"/>
</dbReference>
<proteinExistence type="predicted"/>
<dbReference type="PANTHER" id="PTHR34472:SF1">
    <property type="entry name" value="SULFUR CARRIER PROTEIN THIS"/>
    <property type="match status" value="1"/>
</dbReference>
<dbReference type="SUPFAM" id="SSF54285">
    <property type="entry name" value="MoaD/ThiS"/>
    <property type="match status" value="1"/>
</dbReference>
<reference evidence="2" key="1">
    <citation type="submission" date="2017-06" db="EMBL/GenBank/DDBJ databases">
        <authorList>
            <person name="Varghese N."/>
            <person name="Submissions S."/>
        </authorList>
    </citation>
    <scope>NUCLEOTIDE SEQUENCE [LARGE SCALE GENOMIC DNA]</scope>
    <source>
        <strain evidence="2">CIP 108523</strain>
    </source>
</reference>